<dbReference type="Proteomes" id="UP000039046">
    <property type="component" value="Unassembled WGS sequence"/>
</dbReference>
<gene>
    <name evidence="1" type="ORF">VHEMI00954</name>
</gene>
<evidence type="ECO:0000313" key="1">
    <source>
        <dbReference type="EMBL" id="CEJ80789.1"/>
    </source>
</evidence>
<organism evidence="1 2">
    <name type="scientific">[Torrubiella] hemipterigena</name>
    <dbReference type="NCBI Taxonomy" id="1531966"/>
    <lineage>
        <taxon>Eukaryota</taxon>
        <taxon>Fungi</taxon>
        <taxon>Dikarya</taxon>
        <taxon>Ascomycota</taxon>
        <taxon>Pezizomycotina</taxon>
        <taxon>Sordariomycetes</taxon>
        <taxon>Hypocreomycetidae</taxon>
        <taxon>Hypocreales</taxon>
        <taxon>Clavicipitaceae</taxon>
        <taxon>Clavicipitaceae incertae sedis</taxon>
        <taxon>'Torrubiella' clade</taxon>
    </lineage>
</organism>
<dbReference type="EMBL" id="CDHN01000001">
    <property type="protein sequence ID" value="CEJ80789.1"/>
    <property type="molecule type" value="Genomic_DNA"/>
</dbReference>
<name>A0A0A1T624_9HYPO</name>
<keyword evidence="2" id="KW-1185">Reference proteome</keyword>
<dbReference type="AlphaFoldDB" id="A0A0A1T624"/>
<protein>
    <submittedName>
        <fullName evidence="1">Uncharacterized protein</fullName>
    </submittedName>
</protein>
<accession>A0A0A1T624</accession>
<dbReference type="HOGENOM" id="CLU_2943455_0_0_1"/>
<proteinExistence type="predicted"/>
<evidence type="ECO:0000313" key="2">
    <source>
        <dbReference type="Proteomes" id="UP000039046"/>
    </source>
</evidence>
<reference evidence="1 2" key="1">
    <citation type="journal article" date="2015" name="Genome Announc.">
        <title>Draft Genome Sequence and Gene Annotation of the Entomopathogenic Fungus Verticillium hemipterigenum.</title>
        <authorList>
            <person name="Horn F."/>
            <person name="Habel A."/>
            <person name="Scharf D.H."/>
            <person name="Dworschak J."/>
            <person name="Brakhage A.A."/>
            <person name="Guthke R."/>
            <person name="Hertweck C."/>
            <person name="Linde J."/>
        </authorList>
    </citation>
    <scope>NUCLEOTIDE SEQUENCE [LARGE SCALE GENOMIC DNA]</scope>
</reference>
<sequence length="60" mass="6616">MYLDFSTSMYFHRSFSASNTVSVAKERPGCPETVIYIEAGRDSAVSNVTTSSYDAGRLKN</sequence>